<dbReference type="SMART" id="SM00355">
    <property type="entry name" value="ZnF_C2H2"/>
    <property type="match status" value="1"/>
</dbReference>
<keyword evidence="1" id="KW-0862">Zinc</keyword>
<protein>
    <submittedName>
        <fullName evidence="3">(northern house mosquito) hypothetical protein</fullName>
    </submittedName>
</protein>
<dbReference type="GO" id="GO:0008270">
    <property type="term" value="F:zinc ion binding"/>
    <property type="evidence" value="ECO:0007669"/>
    <property type="project" value="UniProtKB-KW"/>
</dbReference>
<dbReference type="Gene3D" id="3.30.160.60">
    <property type="entry name" value="Classic Zinc Finger"/>
    <property type="match status" value="1"/>
</dbReference>
<dbReference type="EMBL" id="HBUE01026787">
    <property type="protein sequence ID" value="CAG6454621.1"/>
    <property type="molecule type" value="Transcribed_RNA"/>
</dbReference>
<keyword evidence="1" id="KW-0479">Metal-binding</keyword>
<evidence type="ECO:0000256" key="1">
    <source>
        <dbReference type="PROSITE-ProRule" id="PRU00042"/>
    </source>
</evidence>
<sequence>MEQQTFKCPLCTARFEKQDELKEHLSENHMESDVVLEFAAEHPDKPDSVGLIVDSPIPVIIRTEPTPTLEFPAERNNGWNCGCLPFCSDSGRSAPVFAPEGCRECWRDCWQCCNICDDCECVIM</sequence>
<keyword evidence="1" id="KW-0863">Zinc-finger</keyword>
<dbReference type="PROSITE" id="PS00028">
    <property type="entry name" value="ZINC_FINGER_C2H2_1"/>
    <property type="match status" value="1"/>
</dbReference>
<reference evidence="3" key="1">
    <citation type="submission" date="2021-05" db="EMBL/GenBank/DDBJ databases">
        <authorList>
            <person name="Alioto T."/>
            <person name="Alioto T."/>
            <person name="Gomez Garrido J."/>
        </authorList>
    </citation>
    <scope>NUCLEOTIDE SEQUENCE</scope>
</reference>
<dbReference type="AlphaFoldDB" id="A0A8D8ACN1"/>
<evidence type="ECO:0000313" key="3">
    <source>
        <dbReference type="EMBL" id="CAG6454621.1"/>
    </source>
</evidence>
<proteinExistence type="predicted"/>
<evidence type="ECO:0000259" key="2">
    <source>
        <dbReference type="PROSITE" id="PS50157"/>
    </source>
</evidence>
<feature type="domain" description="C2H2-type" evidence="2">
    <location>
        <begin position="6"/>
        <end position="34"/>
    </location>
</feature>
<name>A0A8D8ACN1_CULPI</name>
<accession>A0A8D8ACN1</accession>
<organism evidence="3">
    <name type="scientific">Culex pipiens</name>
    <name type="common">House mosquito</name>
    <dbReference type="NCBI Taxonomy" id="7175"/>
    <lineage>
        <taxon>Eukaryota</taxon>
        <taxon>Metazoa</taxon>
        <taxon>Ecdysozoa</taxon>
        <taxon>Arthropoda</taxon>
        <taxon>Hexapoda</taxon>
        <taxon>Insecta</taxon>
        <taxon>Pterygota</taxon>
        <taxon>Neoptera</taxon>
        <taxon>Endopterygota</taxon>
        <taxon>Diptera</taxon>
        <taxon>Nematocera</taxon>
        <taxon>Culicoidea</taxon>
        <taxon>Culicidae</taxon>
        <taxon>Culicinae</taxon>
        <taxon>Culicini</taxon>
        <taxon>Culex</taxon>
        <taxon>Culex</taxon>
    </lineage>
</organism>
<dbReference type="PROSITE" id="PS50157">
    <property type="entry name" value="ZINC_FINGER_C2H2_2"/>
    <property type="match status" value="1"/>
</dbReference>
<dbReference type="InterPro" id="IPR013087">
    <property type="entry name" value="Znf_C2H2_type"/>
</dbReference>